<evidence type="ECO:0000313" key="2">
    <source>
        <dbReference type="Proteomes" id="UP000823775"/>
    </source>
</evidence>
<reference evidence="1 2" key="1">
    <citation type="journal article" date="2021" name="BMC Genomics">
        <title>Datura genome reveals duplications of psychoactive alkaloid biosynthetic genes and high mutation rate following tissue culture.</title>
        <authorList>
            <person name="Rajewski A."/>
            <person name="Carter-House D."/>
            <person name="Stajich J."/>
            <person name="Litt A."/>
        </authorList>
    </citation>
    <scope>NUCLEOTIDE SEQUENCE [LARGE SCALE GENOMIC DNA]</scope>
    <source>
        <strain evidence="1">AR-01</strain>
    </source>
</reference>
<organism evidence="1 2">
    <name type="scientific">Datura stramonium</name>
    <name type="common">Jimsonweed</name>
    <name type="synonym">Common thornapple</name>
    <dbReference type="NCBI Taxonomy" id="4076"/>
    <lineage>
        <taxon>Eukaryota</taxon>
        <taxon>Viridiplantae</taxon>
        <taxon>Streptophyta</taxon>
        <taxon>Embryophyta</taxon>
        <taxon>Tracheophyta</taxon>
        <taxon>Spermatophyta</taxon>
        <taxon>Magnoliopsida</taxon>
        <taxon>eudicotyledons</taxon>
        <taxon>Gunneridae</taxon>
        <taxon>Pentapetalae</taxon>
        <taxon>asterids</taxon>
        <taxon>lamiids</taxon>
        <taxon>Solanales</taxon>
        <taxon>Solanaceae</taxon>
        <taxon>Solanoideae</taxon>
        <taxon>Datureae</taxon>
        <taxon>Datura</taxon>
    </lineage>
</organism>
<name>A0ABS8TJZ2_DATST</name>
<dbReference type="PANTHER" id="PTHR44375">
    <property type="entry name" value="BETA-KETOACYL-ACP REDUCTASE-LIKE PROTEIN-RELATED"/>
    <property type="match status" value="1"/>
</dbReference>
<accession>A0ABS8TJZ2</accession>
<gene>
    <name evidence="1" type="ORF">HAX54_011511</name>
</gene>
<dbReference type="PRINTS" id="PR00081">
    <property type="entry name" value="GDHRDH"/>
</dbReference>
<evidence type="ECO:0000313" key="1">
    <source>
        <dbReference type="EMBL" id="MCD7471196.1"/>
    </source>
</evidence>
<protein>
    <submittedName>
        <fullName evidence="1">Uncharacterized protein</fullName>
    </submittedName>
</protein>
<dbReference type="Proteomes" id="UP000823775">
    <property type="component" value="Unassembled WGS sequence"/>
</dbReference>
<sequence length="151" mass="16712">MRSTRNQLEQIRSSIQELRAVAFELDVSANGPAIEAAVQKAWDAFGHIDVLVNNAGIRAHQLWPATPQLVTLMTVSWKPIVSFLIRSYPFLPFSNWLCVDIKLSVASYRQGAFSTGFVRGGMGEDLQNEPQRIVGSLAYASSKDALNSMTR</sequence>
<comment type="caution">
    <text evidence="1">The sequence shown here is derived from an EMBL/GenBank/DDBJ whole genome shotgun (WGS) entry which is preliminary data.</text>
</comment>
<dbReference type="SUPFAM" id="SSF51735">
    <property type="entry name" value="NAD(P)-binding Rossmann-fold domains"/>
    <property type="match status" value="1"/>
</dbReference>
<dbReference type="InterPro" id="IPR036291">
    <property type="entry name" value="NAD(P)-bd_dom_sf"/>
</dbReference>
<dbReference type="Gene3D" id="3.40.50.720">
    <property type="entry name" value="NAD(P)-binding Rossmann-like Domain"/>
    <property type="match status" value="1"/>
</dbReference>
<dbReference type="InterPro" id="IPR002347">
    <property type="entry name" value="SDR_fam"/>
</dbReference>
<proteinExistence type="predicted"/>
<keyword evidence="2" id="KW-1185">Reference proteome</keyword>
<dbReference type="Pfam" id="PF00106">
    <property type="entry name" value="adh_short"/>
    <property type="match status" value="1"/>
</dbReference>
<dbReference type="EMBL" id="JACEIK010001655">
    <property type="protein sequence ID" value="MCD7471196.1"/>
    <property type="molecule type" value="Genomic_DNA"/>
</dbReference>
<dbReference type="PRINTS" id="PR00080">
    <property type="entry name" value="SDRFAMILY"/>
</dbReference>
<dbReference type="PANTHER" id="PTHR44375:SF22">
    <property type="entry name" value="11-BETA-HYDROXYSTEROID DEHYDROGENASE-LIKE 4A"/>
    <property type="match status" value="1"/>
</dbReference>